<dbReference type="InterPro" id="IPR019257">
    <property type="entry name" value="MeTrfase_dom"/>
</dbReference>
<dbReference type="Pfam" id="PF10017">
    <property type="entry name" value="Methyltransf_33"/>
    <property type="match status" value="1"/>
</dbReference>
<dbReference type="PIRSF" id="PIRSF018005">
    <property type="entry name" value="UCP018005"/>
    <property type="match status" value="1"/>
</dbReference>
<dbReference type="NCBIfam" id="TIGR03439">
    <property type="entry name" value="methyl_EasF"/>
    <property type="match status" value="1"/>
</dbReference>
<dbReference type="RefSeq" id="XP_031913424.1">
    <property type="nucleotide sequence ID" value="XM_032064094.1"/>
</dbReference>
<dbReference type="GO" id="GO:0032259">
    <property type="term" value="P:methylation"/>
    <property type="evidence" value="ECO:0007669"/>
    <property type="project" value="UniProtKB-KW"/>
</dbReference>
<organism evidence="6 7">
    <name type="scientific">Aspergillus pseudotamarii</name>
    <dbReference type="NCBI Taxonomy" id="132259"/>
    <lineage>
        <taxon>Eukaryota</taxon>
        <taxon>Fungi</taxon>
        <taxon>Dikarya</taxon>
        <taxon>Ascomycota</taxon>
        <taxon>Pezizomycotina</taxon>
        <taxon>Eurotiomycetes</taxon>
        <taxon>Eurotiomycetidae</taxon>
        <taxon>Eurotiales</taxon>
        <taxon>Aspergillaceae</taxon>
        <taxon>Aspergillus</taxon>
        <taxon>Aspergillus subgen. Circumdati</taxon>
    </lineage>
</organism>
<dbReference type="GO" id="GO:0008168">
    <property type="term" value="F:methyltransferase activity"/>
    <property type="evidence" value="ECO:0007669"/>
    <property type="project" value="UniProtKB-KW"/>
</dbReference>
<protein>
    <submittedName>
        <fullName evidence="6">Histidine-specific methyltransferase</fullName>
    </submittedName>
</protein>
<dbReference type="InterPro" id="IPR017804">
    <property type="entry name" value="MeTrfase_EgtD-like"/>
</dbReference>
<dbReference type="Gene3D" id="3.40.50.150">
    <property type="entry name" value="Vaccinia Virus protein VP39"/>
    <property type="match status" value="1"/>
</dbReference>
<evidence type="ECO:0000256" key="1">
    <source>
        <dbReference type="ARBA" id="ARBA00008361"/>
    </source>
</evidence>
<dbReference type="PANTHER" id="PTHR43397">
    <property type="entry name" value="ERGOTHIONEINE BIOSYNTHESIS PROTEIN 1"/>
    <property type="match status" value="1"/>
</dbReference>
<evidence type="ECO:0000256" key="2">
    <source>
        <dbReference type="ARBA" id="ARBA00022603"/>
    </source>
</evidence>
<sequence>MTSHIQITFPDLKSHLSQGQGQGHTQDNVDVSKGLQLVDIRRQTAPTSLVPLILAGLRSKERELPGLLLWNDRGLSLFDAVLESPDYYLTRREWSLLCAAVHEIVSTIQSGDRLIELGAGNMKKTALILRALQSQRKSITYIACDVDCVALRRGIRYLQSLFPPTSSGGIRIQGLVATYEDCASWLQHSPSPNGNGSRTTLMWLGNSMANYTTSDAASYIRAFLSTGASLIVAVDGSKDKSEIARAYEGPANQKFVMNGLAHANELLGAQVFDARDWGFRGSWNQNTWMHESFYVAERDLVVTVRGEIFEFRKGDRVRSIRSGKWPRSKMVSVCEEAGGVVVDCWVDENESYGFYVIEERLRRCL</sequence>
<keyword evidence="7" id="KW-1185">Reference proteome</keyword>
<proteinExistence type="inferred from homology"/>
<dbReference type="PANTHER" id="PTHR43397:SF2">
    <property type="entry name" value="HISTIDINE-SPECIFIC METHYLTRANSFERASE SAM-DEPENDENT DOMAIN-CONTAINING PROTEIN"/>
    <property type="match status" value="1"/>
</dbReference>
<dbReference type="InterPro" id="IPR017805">
    <property type="entry name" value="SAM_MeTrfase_EasF-type_put"/>
</dbReference>
<comment type="similarity">
    <text evidence="1">Belongs to the methyltransferase superfamily.</text>
</comment>
<evidence type="ECO:0000313" key="7">
    <source>
        <dbReference type="Proteomes" id="UP000325672"/>
    </source>
</evidence>
<dbReference type="Proteomes" id="UP000325672">
    <property type="component" value="Unassembled WGS sequence"/>
</dbReference>
<keyword evidence="2 6" id="KW-0489">Methyltransferase</keyword>
<dbReference type="OrthoDB" id="659at2759"/>
<accession>A0A5N6SU98</accession>
<name>A0A5N6SU98_ASPPS</name>
<evidence type="ECO:0000313" key="6">
    <source>
        <dbReference type="EMBL" id="KAE8137361.1"/>
    </source>
</evidence>
<dbReference type="EMBL" id="ML743578">
    <property type="protein sequence ID" value="KAE8137361.1"/>
    <property type="molecule type" value="Genomic_DNA"/>
</dbReference>
<evidence type="ECO:0000256" key="4">
    <source>
        <dbReference type="ARBA" id="ARBA00022691"/>
    </source>
</evidence>
<dbReference type="InterPro" id="IPR051128">
    <property type="entry name" value="EgtD_Methyltrsf_superfamily"/>
</dbReference>
<reference evidence="6 7" key="1">
    <citation type="submission" date="2019-04" db="EMBL/GenBank/DDBJ databases">
        <title>Friends and foes A comparative genomics study of 23 Aspergillus species from section Flavi.</title>
        <authorList>
            <consortium name="DOE Joint Genome Institute"/>
            <person name="Kjaerbolling I."/>
            <person name="Vesth T."/>
            <person name="Frisvad J.C."/>
            <person name="Nybo J.L."/>
            <person name="Theobald S."/>
            <person name="Kildgaard S."/>
            <person name="Isbrandt T."/>
            <person name="Kuo A."/>
            <person name="Sato A."/>
            <person name="Lyhne E.K."/>
            <person name="Kogle M.E."/>
            <person name="Wiebenga A."/>
            <person name="Kun R.S."/>
            <person name="Lubbers R.J."/>
            <person name="Makela M.R."/>
            <person name="Barry K."/>
            <person name="Chovatia M."/>
            <person name="Clum A."/>
            <person name="Daum C."/>
            <person name="Haridas S."/>
            <person name="He G."/>
            <person name="LaButti K."/>
            <person name="Lipzen A."/>
            <person name="Mondo S."/>
            <person name="Riley R."/>
            <person name="Salamov A."/>
            <person name="Simmons B.A."/>
            <person name="Magnuson J.K."/>
            <person name="Henrissat B."/>
            <person name="Mortensen U.H."/>
            <person name="Larsen T.O."/>
            <person name="Devries R.P."/>
            <person name="Grigoriev I.V."/>
            <person name="Machida M."/>
            <person name="Baker S.E."/>
            <person name="Andersen M.R."/>
        </authorList>
    </citation>
    <scope>NUCLEOTIDE SEQUENCE [LARGE SCALE GENOMIC DNA]</scope>
    <source>
        <strain evidence="6 7">CBS 117625</strain>
    </source>
</reference>
<evidence type="ECO:0000256" key="3">
    <source>
        <dbReference type="ARBA" id="ARBA00022679"/>
    </source>
</evidence>
<evidence type="ECO:0000259" key="5">
    <source>
        <dbReference type="Pfam" id="PF10017"/>
    </source>
</evidence>
<gene>
    <name evidence="6" type="ORF">BDV38DRAFT_89024</name>
</gene>
<dbReference type="InterPro" id="IPR029063">
    <property type="entry name" value="SAM-dependent_MTases_sf"/>
</dbReference>
<feature type="domain" description="Histidine-specific methyltransferase SAM-dependent" evidence="5">
    <location>
        <begin position="53"/>
        <end position="358"/>
    </location>
</feature>
<keyword evidence="3 6" id="KW-0808">Transferase</keyword>
<dbReference type="AlphaFoldDB" id="A0A5N6SU98"/>
<keyword evidence="4" id="KW-0949">S-adenosyl-L-methionine</keyword>
<dbReference type="GeneID" id="43648304"/>